<keyword evidence="2 6" id="KW-1003">Cell membrane</keyword>
<feature type="transmembrane region" description="Helical" evidence="6">
    <location>
        <begin position="187"/>
        <end position="206"/>
    </location>
</feature>
<accession>A0A1H4BIK6</accession>
<feature type="transmembrane region" description="Helical" evidence="6">
    <location>
        <begin position="146"/>
        <end position="166"/>
    </location>
</feature>
<dbReference type="Proteomes" id="UP000198773">
    <property type="component" value="Unassembled WGS sequence"/>
</dbReference>
<evidence type="ECO:0000256" key="2">
    <source>
        <dbReference type="ARBA" id="ARBA00022475"/>
    </source>
</evidence>
<evidence type="ECO:0000256" key="6">
    <source>
        <dbReference type="RuleBase" id="RU369037"/>
    </source>
</evidence>
<reference evidence="8 9" key="1">
    <citation type="submission" date="2016-10" db="EMBL/GenBank/DDBJ databases">
        <authorList>
            <person name="de Groot N.N."/>
        </authorList>
    </citation>
    <scope>NUCLEOTIDE SEQUENCE [LARGE SCALE GENOMIC DNA]</scope>
    <source>
        <strain evidence="8 9">CGMCC 1.3430</strain>
    </source>
</reference>
<dbReference type="GO" id="GO:0006825">
    <property type="term" value="P:copper ion transport"/>
    <property type="evidence" value="ECO:0007669"/>
    <property type="project" value="InterPro"/>
</dbReference>
<feature type="transmembrane region" description="Helical" evidence="6">
    <location>
        <begin position="92"/>
        <end position="109"/>
    </location>
</feature>
<keyword evidence="9" id="KW-1185">Reference proteome</keyword>
<evidence type="ECO:0000256" key="3">
    <source>
        <dbReference type="ARBA" id="ARBA00022692"/>
    </source>
</evidence>
<dbReference type="RefSeq" id="WP_091341724.1">
    <property type="nucleotide sequence ID" value="NZ_FNRM01000003.1"/>
</dbReference>
<dbReference type="PANTHER" id="PTHR34820:SF4">
    <property type="entry name" value="INNER MEMBRANE PROTEIN YEBZ"/>
    <property type="match status" value="1"/>
</dbReference>
<keyword evidence="5 6" id="KW-0472">Membrane</keyword>
<comment type="similarity">
    <text evidence="6">Belongs to the CopD family.</text>
</comment>
<dbReference type="STRING" id="152573.SAMN04488051_103379"/>
<comment type="subcellular location">
    <subcellularLocation>
        <location evidence="6">Cell inner membrane</location>
        <topology evidence="6">Multi-pass membrane protein</topology>
    </subcellularLocation>
    <subcellularLocation>
        <location evidence="1">Cell membrane</location>
        <topology evidence="1">Multi-pass membrane protein</topology>
    </subcellularLocation>
</comment>
<sequence length="285" mass="31615">MHWELWTVLSRLTLFICMALTVGAFFCCWLSRQHKLEQPVHWQSYLTVAGLGVLSATASFLLFIGSIAMTGVNGMFDTELIWMLLPDGTGQAMLWQWAAFTLLALSLLIRHYLRLQALMQLTVVLLLLFSFTLGGHLLQHGLIGRLALGLHLLCIGLWIGSLPLLWRLCQQHAASKLHPLMQQFGQLMVVVLLLLIGSGLGMLLLLFSEPSQLWQTTYGQIVLLKLGLVSLLLGLGAFNKLRLVPALHHPAGLVKLRKTIALEMLLAVTVLITTVVLTTIIGWTN</sequence>
<feature type="transmembrane region" description="Helical" evidence="6">
    <location>
        <begin position="218"/>
        <end position="239"/>
    </location>
</feature>
<dbReference type="InterPro" id="IPR008457">
    <property type="entry name" value="Cu-R_CopD_dom"/>
</dbReference>
<name>A0A1H4BIK6_ALKAM</name>
<evidence type="ECO:0000313" key="9">
    <source>
        <dbReference type="Proteomes" id="UP000198773"/>
    </source>
</evidence>
<keyword evidence="4 6" id="KW-1133">Transmembrane helix</keyword>
<dbReference type="GO" id="GO:0046688">
    <property type="term" value="P:response to copper ion"/>
    <property type="evidence" value="ECO:0007669"/>
    <property type="project" value="UniProtKB-UniRule"/>
</dbReference>
<evidence type="ECO:0000256" key="4">
    <source>
        <dbReference type="ARBA" id="ARBA00022989"/>
    </source>
</evidence>
<feature type="domain" description="Copper resistance protein D" evidence="7">
    <location>
        <begin position="180"/>
        <end position="277"/>
    </location>
</feature>
<protein>
    <recommendedName>
        <fullName evidence="6">Copper resistance protein D</fullName>
    </recommendedName>
</protein>
<dbReference type="PANTHER" id="PTHR34820">
    <property type="entry name" value="INNER MEMBRANE PROTEIN YEBZ"/>
    <property type="match status" value="1"/>
</dbReference>
<feature type="transmembrane region" description="Helical" evidence="6">
    <location>
        <begin position="260"/>
        <end position="283"/>
    </location>
</feature>
<dbReference type="InterPro" id="IPR032694">
    <property type="entry name" value="CopC/D"/>
</dbReference>
<feature type="transmembrane region" description="Helical" evidence="6">
    <location>
        <begin position="44"/>
        <end position="72"/>
    </location>
</feature>
<proteinExistence type="inferred from homology"/>
<keyword evidence="3 6" id="KW-0812">Transmembrane</keyword>
<evidence type="ECO:0000259" key="7">
    <source>
        <dbReference type="Pfam" id="PF05425"/>
    </source>
</evidence>
<dbReference type="AlphaFoldDB" id="A0A1H4BIK6"/>
<dbReference type="Pfam" id="PF05425">
    <property type="entry name" value="CopD"/>
    <property type="match status" value="1"/>
</dbReference>
<keyword evidence="6" id="KW-0186">Copper</keyword>
<feature type="transmembrane region" description="Helical" evidence="6">
    <location>
        <begin position="12"/>
        <end position="32"/>
    </location>
</feature>
<evidence type="ECO:0000256" key="5">
    <source>
        <dbReference type="ARBA" id="ARBA00023136"/>
    </source>
</evidence>
<keyword evidence="6" id="KW-0997">Cell inner membrane</keyword>
<dbReference type="GO" id="GO:0005886">
    <property type="term" value="C:plasma membrane"/>
    <property type="evidence" value="ECO:0007669"/>
    <property type="project" value="UniProtKB-SubCell"/>
</dbReference>
<gene>
    <name evidence="8" type="ORF">SAMN04488051_103379</name>
</gene>
<evidence type="ECO:0000256" key="1">
    <source>
        <dbReference type="ARBA" id="ARBA00004651"/>
    </source>
</evidence>
<feature type="transmembrane region" description="Helical" evidence="6">
    <location>
        <begin position="121"/>
        <end position="140"/>
    </location>
</feature>
<evidence type="ECO:0000313" key="8">
    <source>
        <dbReference type="EMBL" id="SEA47946.1"/>
    </source>
</evidence>
<dbReference type="EMBL" id="FNRM01000003">
    <property type="protein sequence ID" value="SEA47946.1"/>
    <property type="molecule type" value="Genomic_DNA"/>
</dbReference>
<organism evidence="8 9">
    <name type="scientific">Alkalimonas amylolytica</name>
    <dbReference type="NCBI Taxonomy" id="152573"/>
    <lineage>
        <taxon>Bacteria</taxon>
        <taxon>Pseudomonadati</taxon>
        <taxon>Pseudomonadota</taxon>
        <taxon>Gammaproteobacteria</taxon>
        <taxon>Alkalimonas</taxon>
    </lineage>
</organism>
<comment type="function">
    <text evidence="6">Involved in copper resistance.</text>
</comment>